<name>A0ABY1UNS3_9APIC</name>
<gene>
    <name evidence="11" type="ORF">PGABG01_1114100</name>
</gene>
<keyword evidence="12" id="KW-1185">Reference proteome</keyword>
<feature type="domain" description="UCH catalytic" evidence="10">
    <location>
        <begin position="11"/>
        <end position="315"/>
    </location>
</feature>
<evidence type="ECO:0000256" key="5">
    <source>
        <dbReference type="ARBA" id="ARBA00022786"/>
    </source>
</evidence>
<evidence type="ECO:0000256" key="6">
    <source>
        <dbReference type="ARBA" id="ARBA00022801"/>
    </source>
</evidence>
<proteinExistence type="inferred from homology"/>
<dbReference type="PANTHER" id="PTHR10589">
    <property type="entry name" value="UBIQUITIN CARBOXYL-TERMINAL HYDROLASE"/>
    <property type="match status" value="1"/>
</dbReference>
<dbReference type="EC" id="3.4.19.12" evidence="3 8"/>
<evidence type="ECO:0000256" key="7">
    <source>
        <dbReference type="ARBA" id="ARBA00022807"/>
    </source>
</evidence>
<dbReference type="InterPro" id="IPR038765">
    <property type="entry name" value="Papain-like_cys_pep_sf"/>
</dbReference>
<evidence type="ECO:0000313" key="11">
    <source>
        <dbReference type="EMBL" id="SOV15518.1"/>
    </source>
</evidence>
<evidence type="ECO:0000256" key="4">
    <source>
        <dbReference type="ARBA" id="ARBA00022670"/>
    </source>
</evidence>
<evidence type="ECO:0000256" key="2">
    <source>
        <dbReference type="ARBA" id="ARBA00009326"/>
    </source>
</evidence>
<dbReference type="InterPro" id="IPR001578">
    <property type="entry name" value="Peptidase_C12_UCH"/>
</dbReference>
<protein>
    <recommendedName>
        <fullName evidence="3 8">ubiquitinyl hydrolase 1</fullName>
        <ecNumber evidence="3 8">3.4.19.12</ecNumber>
    </recommendedName>
</protein>
<dbReference type="Pfam" id="PF01088">
    <property type="entry name" value="Peptidase_C12"/>
    <property type="match status" value="1"/>
</dbReference>
<evidence type="ECO:0000256" key="3">
    <source>
        <dbReference type="ARBA" id="ARBA00012759"/>
    </source>
</evidence>
<dbReference type="SUPFAM" id="SSF54001">
    <property type="entry name" value="Cysteine proteinases"/>
    <property type="match status" value="1"/>
</dbReference>
<comment type="catalytic activity">
    <reaction evidence="1 8">
        <text>Thiol-dependent hydrolysis of ester, thioester, amide, peptide and isopeptide bonds formed by the C-terminal Gly of ubiquitin (a 76-residue protein attached to proteins as an intracellular targeting signal).</text>
        <dbReference type="EC" id="3.4.19.12"/>
    </reaction>
</comment>
<evidence type="ECO:0000256" key="9">
    <source>
        <dbReference type="SAM" id="MobiDB-lite"/>
    </source>
</evidence>
<dbReference type="PROSITE" id="PS52049">
    <property type="entry name" value="ULD"/>
    <property type="match status" value="1"/>
</dbReference>
<keyword evidence="5 8" id="KW-0833">Ubl conjugation pathway</keyword>
<keyword evidence="6 8" id="KW-0378">Hydrolase</keyword>
<dbReference type="PROSITE" id="PS52048">
    <property type="entry name" value="UCH_DOMAIN"/>
    <property type="match status" value="1"/>
</dbReference>
<keyword evidence="7 8" id="KW-0788">Thiol protease</keyword>
<evidence type="ECO:0000313" key="12">
    <source>
        <dbReference type="Proteomes" id="UP000831156"/>
    </source>
</evidence>
<comment type="similarity">
    <text evidence="2 8">Belongs to the peptidase C12 family.</text>
</comment>
<keyword evidence="4 8" id="KW-0645">Protease</keyword>
<dbReference type="InterPro" id="IPR036959">
    <property type="entry name" value="Peptidase_C12_UCH_sf"/>
</dbReference>
<dbReference type="Gene3D" id="3.40.532.10">
    <property type="entry name" value="Peptidase C12, ubiquitin carboxyl-terminal hydrolase"/>
    <property type="match status" value="1"/>
</dbReference>
<dbReference type="Proteomes" id="UP000831156">
    <property type="component" value="Chromosome 11"/>
</dbReference>
<feature type="site" description="Important for enzyme activity" evidence="8">
    <location>
        <position position="239"/>
    </location>
</feature>
<feature type="active site" description="Nucleophile" evidence="8">
    <location>
        <position position="149"/>
    </location>
</feature>
<reference evidence="11" key="1">
    <citation type="submission" date="2016-09" db="EMBL/GenBank/DDBJ databases">
        <authorList>
            <consortium name="Pathogen Informatics"/>
            <person name="Sun Q."/>
            <person name="Inoue M."/>
        </authorList>
    </citation>
    <scope>NUCLEOTIDE SEQUENCE</scope>
</reference>
<dbReference type="PANTHER" id="PTHR10589:SF16">
    <property type="entry name" value="UBIQUITIN CARBOXYL-TERMINAL HYDROLASE ISOZYME L5"/>
    <property type="match status" value="1"/>
</dbReference>
<feature type="region of interest" description="Disordered" evidence="9">
    <location>
        <begin position="249"/>
        <end position="280"/>
    </location>
</feature>
<evidence type="ECO:0000256" key="8">
    <source>
        <dbReference type="PROSITE-ProRule" id="PRU01393"/>
    </source>
</evidence>
<dbReference type="EMBL" id="LT969434">
    <property type="protein sequence ID" value="SOV15518.1"/>
    <property type="molecule type" value="Genomic_DNA"/>
</dbReference>
<feature type="site" description="Transition state stabilizer" evidence="8">
    <location>
        <position position="143"/>
    </location>
</feature>
<feature type="compositionally biased region" description="Low complexity" evidence="9">
    <location>
        <begin position="259"/>
        <end position="277"/>
    </location>
</feature>
<feature type="active site" description="Proton donor" evidence="8">
    <location>
        <position position="224"/>
    </location>
</feature>
<evidence type="ECO:0000256" key="1">
    <source>
        <dbReference type="ARBA" id="ARBA00000707"/>
    </source>
</evidence>
<accession>A0ABY1UNS3</accession>
<sequence>MAGDNENILDEWCLIESNPCIFYDMLKRMGASKISVEDVYSLSYFDDYINNKENIHMNHILGVDKYMGEKNKALDKENKENNVVDNVVDLYKNDICIEDKYNKLLKHHSYIYGIIFLFNIGKNYKRNKYIEHNVPDNLFFAKQVIPNACATQAILSIVLNKDIELNDEIKNIKTFSLNFDSSMKGLTLSNCTFLRNIHNSYKPPIYLDKDDIHHDKKKSEDAFHFVSYINFDDKVYLLDGLQNGPVLINAQDENKGTPNNNSNNNNNNENNNNNNNNNDKHWLEISREHIKKEIDEICNSQTDNDVRFNIIAVMKDKEYIIQEFINIHRILKQRVNIKLIDLGEDIELSDEINEDDFPLLNDIPSIENLPNNIETLYNIVNKSNLEINYLLSLLHEQTEIKKLWNKELTFKFFNFYPFIMSSLNLLAKHKILKDAYQKEKEKNKTHS</sequence>
<organism evidence="11 12">
    <name type="scientific">Plasmodium gaboni</name>
    <dbReference type="NCBI Taxonomy" id="647221"/>
    <lineage>
        <taxon>Eukaryota</taxon>
        <taxon>Sar</taxon>
        <taxon>Alveolata</taxon>
        <taxon>Apicomplexa</taxon>
        <taxon>Aconoidasida</taxon>
        <taxon>Haemosporida</taxon>
        <taxon>Plasmodiidae</taxon>
        <taxon>Plasmodium</taxon>
        <taxon>Plasmodium (Laverania)</taxon>
    </lineage>
</organism>
<evidence type="ECO:0000259" key="10">
    <source>
        <dbReference type="PROSITE" id="PS52048"/>
    </source>
</evidence>